<organism evidence="1 2">
    <name type="scientific">Thalassomonas viridans</name>
    <dbReference type="NCBI Taxonomy" id="137584"/>
    <lineage>
        <taxon>Bacteria</taxon>
        <taxon>Pseudomonadati</taxon>
        <taxon>Pseudomonadota</taxon>
        <taxon>Gammaproteobacteria</taxon>
        <taxon>Alteromonadales</taxon>
        <taxon>Colwelliaceae</taxon>
        <taxon>Thalassomonas</taxon>
    </lineage>
</organism>
<protein>
    <submittedName>
        <fullName evidence="1">TIGR03016 family PEP-CTERM system-associated outer membrane protein</fullName>
    </submittedName>
</protein>
<dbReference type="NCBIfam" id="TIGR03016">
    <property type="entry name" value="pepcterm_hypo_1"/>
    <property type="match status" value="1"/>
</dbReference>
<gene>
    <name evidence="1" type="ORF">SG34_027610</name>
</gene>
<reference evidence="1 2" key="2">
    <citation type="journal article" date="2022" name="Mar. Drugs">
        <title>Bioassay-Guided Fractionation Leads to the Detection of Cholic Acid Generated by the Rare Thalassomonas sp.</title>
        <authorList>
            <person name="Pheiffer F."/>
            <person name="Schneider Y.K."/>
            <person name="Hansen E.H."/>
            <person name="Andersen J.H."/>
            <person name="Isaksson J."/>
            <person name="Busche T."/>
            <person name="R C."/>
            <person name="Kalinowski J."/>
            <person name="Zyl L.V."/>
            <person name="Trindade M."/>
        </authorList>
    </citation>
    <scope>NUCLEOTIDE SEQUENCE [LARGE SCALE GENOMIC DNA]</scope>
    <source>
        <strain evidence="1 2">XOM25</strain>
    </source>
</reference>
<accession>A0AAF0C931</accession>
<dbReference type="InterPro" id="IPR018759">
    <property type="entry name" value="BBP2_2"/>
</dbReference>
<keyword evidence="2" id="KW-1185">Reference proteome</keyword>
<proteinExistence type="predicted"/>
<dbReference type="AlphaFoldDB" id="A0AAF0C931"/>
<evidence type="ECO:0000313" key="2">
    <source>
        <dbReference type="Proteomes" id="UP000032352"/>
    </source>
</evidence>
<evidence type="ECO:0000313" key="1">
    <source>
        <dbReference type="EMBL" id="WDE05026.1"/>
    </source>
</evidence>
<name>A0AAF0C931_9GAMM</name>
<dbReference type="KEGG" id="tvd:SG34_027610"/>
<dbReference type="Pfam" id="PF10082">
    <property type="entry name" value="BBP2_2"/>
    <property type="match status" value="1"/>
</dbReference>
<reference evidence="1 2" key="1">
    <citation type="journal article" date="2015" name="Genome Announc.">
        <title>Draft Genome Sequences of Marine Isolates of Thalassomonas viridans and Thalassomonas actiniarum.</title>
        <authorList>
            <person name="Olonade I."/>
            <person name="van Zyl L.J."/>
            <person name="Trindade M."/>
        </authorList>
    </citation>
    <scope>NUCLEOTIDE SEQUENCE [LARGE SCALE GENOMIC DNA]</scope>
    <source>
        <strain evidence="1 2">XOM25</strain>
    </source>
</reference>
<dbReference type="Proteomes" id="UP000032352">
    <property type="component" value="Chromosome"/>
</dbReference>
<dbReference type="EMBL" id="CP059733">
    <property type="protein sequence ID" value="WDE05026.1"/>
    <property type="molecule type" value="Genomic_DNA"/>
</dbReference>
<dbReference type="RefSeq" id="WP_044840238.1">
    <property type="nucleotide sequence ID" value="NZ_CP059733.1"/>
</dbReference>
<sequence>MAITVINRKWFPLAGIALAVTGAIGVQAGELTIEPSLSLTGTASDNIDLHKTGKVDSYISQVKPALDISYLSRRIELTFAASNNFISYSHDSDDNDDYDVYQLDGSFSLWDNGPALFVRANKDQVQQSISNNAIADLLTSNASALKQADTGLTYNLARSSIIMNSQVYYQRRTSDNTIGDREGVVAILAAENGSAAKWLFWSTNASFQDLTSKNNNNDTKFYSVDAKIGLINDYRFMPFIRVYDEDNQGNFENRSSQSNLNSSSWGPGIRWQVSDHLWFDLAYNYVDNQEENEDHFSGSVTWRPSPRTALQAQFSKRFFGDSYGLNFVHQNKRLVNAISYNETVQSFDRFNYVEVDLGSFYCPATGDFTLDDCLVTPGSNLSDYVLIPLTTLQPVEADELSLQKDLEWQSELSLPRTTFTLTLSGNTRENLGSGVIDDKYKGDFSIRRKLNSRSDLSYTFSYIKNHFDSDNIAGRGQLDHYRVHTVKYDRALNPTLSSDISLRHVDRSSSGTGLNYQESRLELTIKKVF</sequence>
<dbReference type="InterPro" id="IPR017467">
    <property type="entry name" value="CHP03016_PEP-CTERM"/>
</dbReference>